<dbReference type="GO" id="GO:0009055">
    <property type="term" value="F:electron transfer activity"/>
    <property type="evidence" value="ECO:0007669"/>
    <property type="project" value="InterPro"/>
</dbReference>
<dbReference type="InterPro" id="IPR004852">
    <property type="entry name" value="Di-haem_cyt_c_peroxidsae"/>
</dbReference>
<keyword evidence="5" id="KW-0574">Periplasm</keyword>
<dbReference type="PANTHER" id="PTHR30600">
    <property type="entry name" value="CYTOCHROME C PEROXIDASE-RELATED"/>
    <property type="match status" value="1"/>
</dbReference>
<dbReference type="GO" id="GO:0042597">
    <property type="term" value="C:periplasmic space"/>
    <property type="evidence" value="ECO:0007669"/>
    <property type="project" value="UniProtKB-SubCell"/>
</dbReference>
<evidence type="ECO:0000256" key="10">
    <source>
        <dbReference type="SAM" id="SignalP"/>
    </source>
</evidence>
<feature type="binding site" description="covalent" evidence="8">
    <location>
        <position position="100"/>
    </location>
    <ligand>
        <name>heme c</name>
        <dbReference type="ChEBI" id="CHEBI:61717"/>
        <label>1</label>
    </ligand>
</feature>
<feature type="binding site" description="covalent" evidence="8">
    <location>
        <position position="97"/>
    </location>
    <ligand>
        <name>heme c</name>
        <dbReference type="ChEBI" id="CHEBI:61717"/>
        <label>1</label>
    </ligand>
</feature>
<evidence type="ECO:0000256" key="5">
    <source>
        <dbReference type="ARBA" id="ARBA00022764"/>
    </source>
</evidence>
<proteinExistence type="predicted"/>
<evidence type="ECO:0000256" key="2">
    <source>
        <dbReference type="ARBA" id="ARBA00022617"/>
    </source>
</evidence>
<dbReference type="InterPro" id="IPR026259">
    <property type="entry name" value="MauG/Cytc_peroxidase"/>
</dbReference>
<evidence type="ECO:0000256" key="9">
    <source>
        <dbReference type="PIRSR" id="PIRSR000294-2"/>
    </source>
</evidence>
<feature type="binding site" description="covalent" evidence="8">
    <location>
        <position position="243"/>
    </location>
    <ligand>
        <name>heme c</name>
        <dbReference type="ChEBI" id="CHEBI:61717"/>
        <label>2</label>
    </ligand>
</feature>
<dbReference type="InterPro" id="IPR051395">
    <property type="entry name" value="Cytochrome_c_Peroxidase/MauG"/>
</dbReference>
<dbReference type="GO" id="GO:0020037">
    <property type="term" value="F:heme binding"/>
    <property type="evidence" value="ECO:0007669"/>
    <property type="project" value="InterPro"/>
</dbReference>
<evidence type="ECO:0000256" key="4">
    <source>
        <dbReference type="ARBA" id="ARBA00022729"/>
    </source>
</evidence>
<feature type="chain" id="PRO_5016245279" evidence="10">
    <location>
        <begin position="22"/>
        <end position="377"/>
    </location>
</feature>
<keyword evidence="4 10" id="KW-0732">Signal</keyword>
<evidence type="ECO:0000313" key="13">
    <source>
        <dbReference type="Proteomes" id="UP000249819"/>
    </source>
</evidence>
<feature type="binding site" description="axial binding residue" evidence="9">
    <location>
        <position position="101"/>
    </location>
    <ligand>
        <name>heme c</name>
        <dbReference type="ChEBI" id="CHEBI:61717"/>
        <label>1</label>
    </ligand>
    <ligandPart>
        <name>Fe</name>
        <dbReference type="ChEBI" id="CHEBI:18248"/>
    </ligandPart>
</feature>
<dbReference type="InterPro" id="IPR036909">
    <property type="entry name" value="Cyt_c-like_dom_sf"/>
</dbReference>
<accession>A0A327W0C4</accession>
<comment type="PTM">
    <text evidence="8">Binds 2 heme groups per subunit.</text>
</comment>
<comment type="subcellular location">
    <subcellularLocation>
        <location evidence="1">Periplasm</location>
    </subcellularLocation>
</comment>
<dbReference type="EMBL" id="QLMA01000004">
    <property type="protein sequence ID" value="RAJ82212.1"/>
    <property type="molecule type" value="Genomic_DNA"/>
</dbReference>
<dbReference type="RefSeq" id="WP_111592743.1">
    <property type="nucleotide sequence ID" value="NZ_QLMA01000004.1"/>
</dbReference>
<dbReference type="OrthoDB" id="9805202at2"/>
<gene>
    <name evidence="12" type="ORF">CLV59_104437</name>
</gene>
<dbReference type="PROSITE" id="PS51007">
    <property type="entry name" value="CYTC"/>
    <property type="match status" value="2"/>
</dbReference>
<evidence type="ECO:0000256" key="6">
    <source>
        <dbReference type="ARBA" id="ARBA00023002"/>
    </source>
</evidence>
<keyword evidence="13" id="KW-1185">Reference proteome</keyword>
<dbReference type="GO" id="GO:0046872">
    <property type="term" value="F:metal ion binding"/>
    <property type="evidence" value="ECO:0007669"/>
    <property type="project" value="UniProtKB-KW"/>
</dbReference>
<evidence type="ECO:0000256" key="3">
    <source>
        <dbReference type="ARBA" id="ARBA00022723"/>
    </source>
</evidence>
<dbReference type="PANTHER" id="PTHR30600:SF10">
    <property type="entry name" value="BLL6722 PROTEIN"/>
    <property type="match status" value="1"/>
</dbReference>
<keyword evidence="6" id="KW-0560">Oxidoreductase</keyword>
<dbReference type="GO" id="GO:0004130">
    <property type="term" value="F:cytochrome-c peroxidase activity"/>
    <property type="evidence" value="ECO:0007669"/>
    <property type="project" value="TreeGrafter"/>
</dbReference>
<keyword evidence="3 9" id="KW-0479">Metal-binding</keyword>
<dbReference type="SUPFAM" id="SSF46626">
    <property type="entry name" value="Cytochrome c"/>
    <property type="match status" value="2"/>
</dbReference>
<feature type="domain" description="Cytochrome c" evidence="11">
    <location>
        <begin position="75"/>
        <end position="184"/>
    </location>
</feature>
<dbReference type="InterPro" id="IPR009056">
    <property type="entry name" value="Cyt_c-like_dom"/>
</dbReference>
<sequence length="377" mass="42386">MKRTIFILSGLLLIVVTSALNNGNGAAQQEADSLRALYARPVAFWPRPDIDSGAVWQEFAPILPDTMLPQLLEQPQIKLGKTLFFDPRLSGSNQISCSSCHDPDLAWGDGRTVSLGHDHLQGSRNTPSLLNAGVAHKTFFWDGRSASLADQAVNPIATHHEMNMEPALLSEKLGKITGYRKLFQAAYGSEQISIDRIVQALAAFEGTIKSRTSRFDLFLMGNYRRLTDEEIQGLHLFRTKARCMNCHNGQYFTDDAFHNIGLTYYKRKYEDLGRYRITGNAADVGKFRTPSLRDVMLTRPWMHNGLFDNIEGVINIYNSGMQMMKPRPGQEGDSLFPRTDPLMKELHLSPEEKKAVVAFLNAITGVPYKMRRPELPQ</sequence>
<organism evidence="12 13">
    <name type="scientific">Chitinophaga dinghuensis</name>
    <dbReference type="NCBI Taxonomy" id="1539050"/>
    <lineage>
        <taxon>Bacteria</taxon>
        <taxon>Pseudomonadati</taxon>
        <taxon>Bacteroidota</taxon>
        <taxon>Chitinophagia</taxon>
        <taxon>Chitinophagales</taxon>
        <taxon>Chitinophagaceae</taxon>
        <taxon>Chitinophaga</taxon>
    </lineage>
</organism>
<comment type="caution">
    <text evidence="12">The sequence shown here is derived from an EMBL/GenBank/DDBJ whole genome shotgun (WGS) entry which is preliminary data.</text>
</comment>
<feature type="domain" description="Cytochrome c" evidence="11">
    <location>
        <begin position="228"/>
        <end position="364"/>
    </location>
</feature>
<comment type="cofactor">
    <cofactor evidence="8">
        <name>heme</name>
        <dbReference type="ChEBI" id="CHEBI:30413"/>
    </cofactor>
    <text evidence="8">Binds 2 heme groups.</text>
</comment>
<keyword evidence="2 8" id="KW-0349">Heme</keyword>
<dbReference type="PIRSF" id="PIRSF000294">
    <property type="entry name" value="Cytochrome-c_peroxidase"/>
    <property type="match status" value="1"/>
</dbReference>
<protein>
    <submittedName>
        <fullName evidence="12">Cytochrome c peroxidase</fullName>
    </submittedName>
</protein>
<dbReference type="AlphaFoldDB" id="A0A327W0C4"/>
<evidence type="ECO:0000256" key="1">
    <source>
        <dbReference type="ARBA" id="ARBA00004418"/>
    </source>
</evidence>
<evidence type="ECO:0000313" key="12">
    <source>
        <dbReference type="EMBL" id="RAJ82212.1"/>
    </source>
</evidence>
<feature type="binding site" description="covalent" evidence="8">
    <location>
        <position position="246"/>
    </location>
    <ligand>
        <name>heme c</name>
        <dbReference type="ChEBI" id="CHEBI:61717"/>
        <label>2</label>
    </ligand>
</feature>
<feature type="binding site" description="axial binding residue" evidence="9">
    <location>
        <position position="247"/>
    </location>
    <ligand>
        <name>heme c</name>
        <dbReference type="ChEBI" id="CHEBI:61717"/>
        <label>2</label>
    </ligand>
    <ligandPart>
        <name>Fe</name>
        <dbReference type="ChEBI" id="CHEBI:18248"/>
    </ligandPart>
</feature>
<evidence type="ECO:0000256" key="8">
    <source>
        <dbReference type="PIRSR" id="PIRSR000294-1"/>
    </source>
</evidence>
<reference evidence="12 13" key="1">
    <citation type="submission" date="2018-06" db="EMBL/GenBank/DDBJ databases">
        <title>Genomic Encyclopedia of Archaeal and Bacterial Type Strains, Phase II (KMG-II): from individual species to whole genera.</title>
        <authorList>
            <person name="Goeker M."/>
        </authorList>
    </citation>
    <scope>NUCLEOTIDE SEQUENCE [LARGE SCALE GENOMIC DNA]</scope>
    <source>
        <strain evidence="12 13">DSM 29821</strain>
    </source>
</reference>
<name>A0A327W0C4_9BACT</name>
<evidence type="ECO:0000256" key="7">
    <source>
        <dbReference type="ARBA" id="ARBA00023004"/>
    </source>
</evidence>
<keyword evidence="12" id="KW-0575">Peroxidase</keyword>
<feature type="signal peptide" evidence="10">
    <location>
        <begin position="1"/>
        <end position="21"/>
    </location>
</feature>
<feature type="binding site" description="axial binding residue" evidence="9">
    <location>
        <position position="117"/>
    </location>
    <ligand>
        <name>heme c</name>
        <dbReference type="ChEBI" id="CHEBI:61717"/>
        <label>1</label>
    </ligand>
    <ligandPart>
        <name>Fe</name>
        <dbReference type="ChEBI" id="CHEBI:18248"/>
    </ligandPart>
</feature>
<dbReference type="Proteomes" id="UP000249819">
    <property type="component" value="Unassembled WGS sequence"/>
</dbReference>
<evidence type="ECO:0000259" key="11">
    <source>
        <dbReference type="PROSITE" id="PS51007"/>
    </source>
</evidence>
<dbReference type="Pfam" id="PF03150">
    <property type="entry name" value="CCP_MauG"/>
    <property type="match status" value="1"/>
</dbReference>
<dbReference type="Gene3D" id="1.10.760.10">
    <property type="entry name" value="Cytochrome c-like domain"/>
    <property type="match status" value="2"/>
</dbReference>
<keyword evidence="7 9" id="KW-0408">Iron</keyword>